<feature type="compositionally biased region" description="Polar residues" evidence="1">
    <location>
        <begin position="148"/>
        <end position="158"/>
    </location>
</feature>
<proteinExistence type="predicted"/>
<feature type="region of interest" description="Disordered" evidence="1">
    <location>
        <begin position="143"/>
        <end position="201"/>
    </location>
</feature>
<protein>
    <submittedName>
        <fullName evidence="2">Uncharacterized protein</fullName>
    </submittedName>
</protein>
<feature type="compositionally biased region" description="Acidic residues" evidence="1">
    <location>
        <begin position="190"/>
        <end position="201"/>
    </location>
</feature>
<dbReference type="AlphaFoldDB" id="M1K9J4"/>
<accession>M1K9J4</accession>
<dbReference type="VEuPathDB" id="MicrosporidiaDB:AEWD_070540"/>
<organism evidence="2">
    <name type="scientific">Encephalitozoon cuniculi</name>
    <name type="common">Microsporidian parasite</name>
    <dbReference type="NCBI Taxonomy" id="6035"/>
    <lineage>
        <taxon>Eukaryota</taxon>
        <taxon>Fungi</taxon>
        <taxon>Fungi incertae sedis</taxon>
        <taxon>Microsporidia</taxon>
        <taxon>Unikaryonidae</taxon>
        <taxon>Encephalitozoon</taxon>
    </lineage>
</organism>
<gene>
    <name evidence="2" type="ORF">ECU07_0580</name>
</gene>
<dbReference type="VEuPathDB" id="MicrosporidiaDB:ECU07_0580"/>
<dbReference type="EMBL" id="KC513610">
    <property type="protein sequence ID" value="AGE95825.1"/>
    <property type="molecule type" value="Genomic_DNA"/>
</dbReference>
<evidence type="ECO:0000256" key="1">
    <source>
        <dbReference type="SAM" id="MobiDB-lite"/>
    </source>
</evidence>
<reference evidence="2" key="1">
    <citation type="journal article" date="2013" name="Eukaryot. Cell">
        <title>Extremely Reduced Levels of Heterozygosity in the Vertebrate Pathogen Encephalitozoon cuniculi.</title>
        <authorList>
            <person name="Selman M."/>
            <person name="Sak B."/>
            <person name="Kvac M."/>
            <person name="Farinelli L."/>
            <person name="Weiss L.M."/>
            <person name="Corradi N."/>
        </authorList>
    </citation>
    <scope>NUCLEOTIDE SEQUENCE</scope>
</reference>
<dbReference type="VEuPathDB" id="MicrosporidiaDB:AEWR_070530"/>
<dbReference type="VEuPathDB" id="MicrosporidiaDB:AEWQ_070540"/>
<dbReference type="VEuPathDB" id="MicrosporidiaDB:M970_070530"/>
<evidence type="ECO:0000313" key="2">
    <source>
        <dbReference type="EMBL" id="AGE95825.1"/>
    </source>
</evidence>
<sequence length="336" mass="38399">MRILKISRTVASFSSSVASLLPSILFSSPIIKGAFLFVFIARLHPTMKEAAEFLRNVPMDKRPCVYTRAQATALYEEHRKQILKKLVVREVQKRVTNKILGKENSETDLLFLKRRYNTSMSGISDMLTDDECLDPVCGVEDLDRSEVQDPQSSCSQASGPDIDSSEAKPGRHRPKRAERFVDLEASMSGDESESPYEEEDDLGDLSFVASSDEDYEPSARKHNYDMLKINKSMLKRLKKRFSKKSRSKVFFGPENYTEKVSDDEEEKDEKADLLEDTIEDIAGDFVFPKEEMEYPAEARCLLAKTDQIEFVEDVRLAEKRLGEGRREWDFDNSGDK</sequence>
<name>M1K9J4_ENCCN</name>